<dbReference type="FunFam" id="2.10.110.10:FF:000001">
    <property type="entry name" value="Cysteine and glycine-rich protein 1"/>
    <property type="match status" value="2"/>
</dbReference>
<evidence type="ECO:0000313" key="12">
    <source>
        <dbReference type="Proteomes" id="UP001497482"/>
    </source>
</evidence>
<sequence length="530" mass="59187">MSERHTAVNRTDCGGCTVTGNWKTEPHPRQAAWLACKELLQRNRDSKKLFLMDFYKRNNIQWASPLECKLQGDVASGSGVERHMLSMVIFKLISGFHIHIGVMDITKLFEGSEENSPISVADCPDTDIRDVINEIQSEVEFKNAESIEELCLSWDLPVPNITNRTLICRRILQHAVIGKTREQVNQMRLGLQETGLWPLLMQRKDVYPCLFPREAETYISPQIILDCIIWPVSVTVLFDNYQDVDDFVESDSEDICRVSNYLKRFIGNAAHAELKSLLKFWIGREKPTTEMRVEIVIAAFPSASTCFERLRLPQHYQDYDTIVLQPVSEPTLPTYFRMPFGGGNKCGRCQKTVYFAEEVLCDGQSFHKSCFLCMVCRKCLDSTTVAVHEDEVYCKACYGKKYGPKGYGYGQGAGTLSMDKGESLGITHEEPGPHRPTTNTNASKFAQKFGGADKCSRCGKSVYAAEKVIGAGSSWHKNGCFRCATCGKGLESTTLADKDGEIYCKGCYAKNFGPKGFGYGAGAGALAHTQ</sequence>
<keyword evidence="12" id="KW-1185">Reference proteome</keyword>
<evidence type="ECO:0000256" key="5">
    <source>
        <dbReference type="ARBA" id="ARBA00023038"/>
    </source>
</evidence>
<proteinExistence type="predicted"/>
<dbReference type="Pfam" id="PF00412">
    <property type="entry name" value="LIM"/>
    <property type="match status" value="2"/>
</dbReference>
<dbReference type="AlphaFoldDB" id="A0AAV2LYU6"/>
<dbReference type="GO" id="GO:0008307">
    <property type="term" value="F:structural constituent of muscle"/>
    <property type="evidence" value="ECO:0007669"/>
    <property type="project" value="TreeGrafter"/>
</dbReference>
<dbReference type="GO" id="GO:0046872">
    <property type="term" value="F:metal ion binding"/>
    <property type="evidence" value="ECO:0007669"/>
    <property type="project" value="UniProtKB-KW"/>
</dbReference>
<keyword evidence="6" id="KW-0539">Nucleus</keyword>
<organism evidence="11 12">
    <name type="scientific">Knipowitschia caucasica</name>
    <name type="common">Caucasian dwarf goby</name>
    <name type="synonym">Pomatoschistus caucasicus</name>
    <dbReference type="NCBI Taxonomy" id="637954"/>
    <lineage>
        <taxon>Eukaryota</taxon>
        <taxon>Metazoa</taxon>
        <taxon>Chordata</taxon>
        <taxon>Craniata</taxon>
        <taxon>Vertebrata</taxon>
        <taxon>Euteleostomi</taxon>
        <taxon>Actinopterygii</taxon>
        <taxon>Neopterygii</taxon>
        <taxon>Teleostei</taxon>
        <taxon>Neoteleostei</taxon>
        <taxon>Acanthomorphata</taxon>
        <taxon>Gobiaria</taxon>
        <taxon>Gobiiformes</taxon>
        <taxon>Gobioidei</taxon>
        <taxon>Gobiidae</taxon>
        <taxon>Gobiinae</taxon>
        <taxon>Knipowitschia</taxon>
    </lineage>
</organism>
<dbReference type="PANTHER" id="PTHR24215:SF23">
    <property type="entry name" value="CYSTEINE AND GLYCINE-RICH PROTEIN 1"/>
    <property type="match status" value="1"/>
</dbReference>
<dbReference type="EMBL" id="OZ035827">
    <property type="protein sequence ID" value="CAL1606242.1"/>
    <property type="molecule type" value="Genomic_DNA"/>
</dbReference>
<dbReference type="CDD" id="cd09403">
    <property type="entry name" value="LIM2_CRP"/>
    <property type="match status" value="1"/>
</dbReference>
<keyword evidence="2 9" id="KW-0479">Metal-binding</keyword>
<dbReference type="PANTHER" id="PTHR24215">
    <property type="entry name" value="RHO-GTPASE-ACTIVATING PROTEIN LRG1"/>
    <property type="match status" value="1"/>
</dbReference>
<evidence type="ECO:0000256" key="3">
    <source>
        <dbReference type="ARBA" id="ARBA00022737"/>
    </source>
</evidence>
<keyword evidence="5 9" id="KW-0440">LIM domain</keyword>
<dbReference type="SUPFAM" id="SSF56204">
    <property type="entry name" value="Hect, E3 ligase catalytic domain"/>
    <property type="match status" value="1"/>
</dbReference>
<feature type="domain" description="LIM zinc-binding" evidence="10">
    <location>
        <begin position="453"/>
        <end position="514"/>
    </location>
</feature>
<feature type="domain" description="LIM zinc-binding" evidence="10">
    <location>
        <begin position="344"/>
        <end position="404"/>
    </location>
</feature>
<evidence type="ECO:0000259" key="10">
    <source>
        <dbReference type="PROSITE" id="PS50023"/>
    </source>
</evidence>
<evidence type="ECO:0000256" key="6">
    <source>
        <dbReference type="ARBA" id="ARBA00023242"/>
    </source>
</evidence>
<dbReference type="GO" id="GO:0005634">
    <property type="term" value="C:nucleus"/>
    <property type="evidence" value="ECO:0007669"/>
    <property type="project" value="UniProtKB-SubCell"/>
</dbReference>
<evidence type="ECO:0000256" key="9">
    <source>
        <dbReference type="PROSITE-ProRule" id="PRU00125"/>
    </source>
</evidence>
<dbReference type="PROSITE" id="PS50023">
    <property type="entry name" value="LIM_DOMAIN_2"/>
    <property type="match status" value="2"/>
</dbReference>
<evidence type="ECO:0000256" key="7">
    <source>
        <dbReference type="ARBA" id="ARBA00040500"/>
    </source>
</evidence>
<dbReference type="Proteomes" id="UP001497482">
    <property type="component" value="Chromosome 5"/>
</dbReference>
<dbReference type="SMART" id="SM00132">
    <property type="entry name" value="LIM"/>
    <property type="match status" value="2"/>
</dbReference>
<dbReference type="GO" id="GO:0042805">
    <property type="term" value="F:actinin binding"/>
    <property type="evidence" value="ECO:0007669"/>
    <property type="project" value="TreeGrafter"/>
</dbReference>
<gene>
    <name evidence="11" type="ORF">KC01_LOCUS33464</name>
</gene>
<reference evidence="11 12" key="1">
    <citation type="submission" date="2024-04" db="EMBL/GenBank/DDBJ databases">
        <authorList>
            <person name="Waldvogel A.-M."/>
            <person name="Schoenle A."/>
        </authorList>
    </citation>
    <scope>NUCLEOTIDE SEQUENCE [LARGE SCALE GENOMIC DNA]</scope>
</reference>
<dbReference type="Gene3D" id="2.10.110.10">
    <property type="entry name" value="Cysteine Rich Protein"/>
    <property type="match status" value="2"/>
</dbReference>
<keyword evidence="4 9" id="KW-0862">Zinc</keyword>
<dbReference type="InterPro" id="IPR001781">
    <property type="entry name" value="Znf_LIM"/>
</dbReference>
<accession>A0AAV2LYU6</accession>
<dbReference type="GO" id="GO:0030018">
    <property type="term" value="C:Z disc"/>
    <property type="evidence" value="ECO:0007669"/>
    <property type="project" value="TreeGrafter"/>
</dbReference>
<dbReference type="GO" id="GO:0045214">
    <property type="term" value="P:sarcomere organization"/>
    <property type="evidence" value="ECO:0007669"/>
    <property type="project" value="TreeGrafter"/>
</dbReference>
<dbReference type="InterPro" id="IPR035983">
    <property type="entry name" value="Hect_E3_ubiquitin_ligase"/>
</dbReference>
<name>A0AAV2LYU6_KNICA</name>
<dbReference type="CDD" id="cd09479">
    <property type="entry name" value="LIM1_CRP1"/>
    <property type="match status" value="1"/>
</dbReference>
<dbReference type="SUPFAM" id="SSF57716">
    <property type="entry name" value="Glucocorticoid receptor-like (DNA-binding domain)"/>
    <property type="match status" value="4"/>
</dbReference>
<evidence type="ECO:0000256" key="1">
    <source>
        <dbReference type="ARBA" id="ARBA00004123"/>
    </source>
</evidence>
<protein>
    <recommendedName>
        <fullName evidence="7">Cysteine and glycine-rich protein 1</fullName>
    </recommendedName>
    <alternativeName>
        <fullName evidence="8">Cysteine-rich protein 1</fullName>
    </alternativeName>
</protein>
<dbReference type="PROSITE" id="PS00478">
    <property type="entry name" value="LIM_DOMAIN_1"/>
    <property type="match status" value="1"/>
</dbReference>
<evidence type="ECO:0000256" key="8">
    <source>
        <dbReference type="ARBA" id="ARBA00042751"/>
    </source>
</evidence>
<evidence type="ECO:0000313" key="11">
    <source>
        <dbReference type="EMBL" id="CAL1606242.1"/>
    </source>
</evidence>
<dbReference type="GO" id="GO:0060537">
    <property type="term" value="P:muscle tissue development"/>
    <property type="evidence" value="ECO:0007669"/>
    <property type="project" value="TreeGrafter"/>
</dbReference>
<comment type="subcellular location">
    <subcellularLocation>
        <location evidence="1">Nucleus</location>
    </subcellularLocation>
</comment>
<dbReference type="GO" id="GO:0004842">
    <property type="term" value="F:ubiquitin-protein transferase activity"/>
    <property type="evidence" value="ECO:0007669"/>
    <property type="project" value="InterPro"/>
</dbReference>
<evidence type="ECO:0000256" key="4">
    <source>
        <dbReference type="ARBA" id="ARBA00022833"/>
    </source>
</evidence>
<evidence type="ECO:0000256" key="2">
    <source>
        <dbReference type="ARBA" id="ARBA00022723"/>
    </source>
</evidence>
<keyword evidence="3" id="KW-0677">Repeat</keyword>